<dbReference type="Gene3D" id="3.30.420.10">
    <property type="entry name" value="Ribonuclease H-like superfamily/Ribonuclease H"/>
    <property type="match status" value="1"/>
</dbReference>
<name>A0A8X6VE16_TRICX</name>
<dbReference type="GO" id="GO:0003676">
    <property type="term" value="F:nucleic acid binding"/>
    <property type="evidence" value="ECO:0007669"/>
    <property type="project" value="InterPro"/>
</dbReference>
<gene>
    <name evidence="1" type="primary">NCL1_13629</name>
    <name evidence="1" type="ORF">TNCV_235421</name>
</gene>
<proteinExistence type="predicted"/>
<reference evidence="1" key="1">
    <citation type="submission" date="2020-08" db="EMBL/GenBank/DDBJ databases">
        <title>Multicomponent nature underlies the extraordinary mechanical properties of spider dragline silk.</title>
        <authorList>
            <person name="Kono N."/>
            <person name="Nakamura H."/>
            <person name="Mori M."/>
            <person name="Yoshida Y."/>
            <person name="Ohtoshi R."/>
            <person name="Malay A.D."/>
            <person name="Moran D.A.P."/>
            <person name="Tomita M."/>
            <person name="Numata K."/>
            <person name="Arakawa K."/>
        </authorList>
    </citation>
    <scope>NUCLEOTIDE SEQUENCE</scope>
</reference>
<protein>
    <submittedName>
        <fullName evidence="1">Transposable element Tcb1 transposase</fullName>
    </submittedName>
</protein>
<evidence type="ECO:0000313" key="1">
    <source>
        <dbReference type="EMBL" id="GFY14992.1"/>
    </source>
</evidence>
<dbReference type="EMBL" id="BMAU01021332">
    <property type="protein sequence ID" value="GFY14992.1"/>
    <property type="molecule type" value="Genomic_DNA"/>
</dbReference>
<comment type="caution">
    <text evidence="1">The sequence shown here is derived from an EMBL/GenBank/DDBJ whole genome shotgun (WGS) entry which is preliminary data.</text>
</comment>
<accession>A0A8X6VE16</accession>
<evidence type="ECO:0000313" key="2">
    <source>
        <dbReference type="Proteomes" id="UP000887159"/>
    </source>
</evidence>
<dbReference type="Proteomes" id="UP000887159">
    <property type="component" value="Unassembled WGS sequence"/>
</dbReference>
<keyword evidence="2" id="KW-1185">Reference proteome</keyword>
<organism evidence="1 2">
    <name type="scientific">Trichonephila clavipes</name>
    <name type="common">Golden silk orbweaver</name>
    <name type="synonym">Nephila clavipes</name>
    <dbReference type="NCBI Taxonomy" id="2585209"/>
    <lineage>
        <taxon>Eukaryota</taxon>
        <taxon>Metazoa</taxon>
        <taxon>Ecdysozoa</taxon>
        <taxon>Arthropoda</taxon>
        <taxon>Chelicerata</taxon>
        <taxon>Arachnida</taxon>
        <taxon>Araneae</taxon>
        <taxon>Araneomorphae</taxon>
        <taxon>Entelegynae</taxon>
        <taxon>Araneoidea</taxon>
        <taxon>Nephilidae</taxon>
        <taxon>Trichonephila</taxon>
    </lineage>
</organism>
<dbReference type="InterPro" id="IPR036397">
    <property type="entry name" value="RNaseH_sf"/>
</dbReference>
<dbReference type="AlphaFoldDB" id="A0A8X6VE16"/>
<sequence>MKLSLLTNHTSVCNATMVGFESGDTVIAEHLRYTGSHCLAPGIMALATVIFQQNNVRPYVAGIVQRLFVNHQIEFLPWQACFPDLSPRENMYSMFAQQLT</sequence>